<dbReference type="PANTHER" id="PTHR30572">
    <property type="entry name" value="MEMBRANE COMPONENT OF TRANSPORTER-RELATED"/>
    <property type="match status" value="1"/>
</dbReference>
<evidence type="ECO:0000256" key="1">
    <source>
        <dbReference type="ARBA" id="ARBA00004651"/>
    </source>
</evidence>
<dbReference type="GO" id="GO:0022857">
    <property type="term" value="F:transmembrane transporter activity"/>
    <property type="evidence" value="ECO:0007669"/>
    <property type="project" value="TreeGrafter"/>
</dbReference>
<feature type="domain" description="ABC3 transporter permease C-terminal" evidence="7">
    <location>
        <begin position="297"/>
        <end position="414"/>
    </location>
</feature>
<feature type="transmembrane region" description="Helical" evidence="6">
    <location>
        <begin position="682"/>
        <end position="705"/>
    </location>
</feature>
<feature type="transmembrane region" description="Helical" evidence="6">
    <location>
        <begin position="21"/>
        <end position="42"/>
    </location>
</feature>
<feature type="domain" description="MacB-like periplasmic core" evidence="8">
    <location>
        <begin position="481"/>
        <end position="607"/>
    </location>
</feature>
<feature type="transmembrane region" description="Helical" evidence="6">
    <location>
        <begin position="430"/>
        <end position="453"/>
    </location>
</feature>
<keyword evidence="5 6" id="KW-0472">Membrane</keyword>
<feature type="transmembrane region" description="Helical" evidence="6">
    <location>
        <begin position="347"/>
        <end position="365"/>
    </location>
</feature>
<keyword evidence="9" id="KW-0132">Cell division</keyword>
<dbReference type="OrthoDB" id="5933722at2"/>
<evidence type="ECO:0000256" key="2">
    <source>
        <dbReference type="ARBA" id="ARBA00022475"/>
    </source>
</evidence>
<dbReference type="InterPro" id="IPR025857">
    <property type="entry name" value="MacB_PCD"/>
</dbReference>
<keyword evidence="9" id="KW-0131">Cell cycle</keyword>
<feature type="domain" description="MacB-like periplasmic core" evidence="8">
    <location>
        <begin position="20"/>
        <end position="236"/>
    </location>
</feature>
<dbReference type="PANTHER" id="PTHR30572:SF18">
    <property type="entry name" value="ABC-TYPE MACROLIDE FAMILY EXPORT SYSTEM PERMEASE COMPONENT 2"/>
    <property type="match status" value="1"/>
</dbReference>
<name>A0A2S7IRX3_9BACT</name>
<dbReference type="GO" id="GO:0051301">
    <property type="term" value="P:cell division"/>
    <property type="evidence" value="ECO:0007669"/>
    <property type="project" value="UniProtKB-KW"/>
</dbReference>
<dbReference type="GO" id="GO:0005886">
    <property type="term" value="C:plasma membrane"/>
    <property type="evidence" value="ECO:0007669"/>
    <property type="project" value="UniProtKB-SubCell"/>
</dbReference>
<reference evidence="10" key="1">
    <citation type="submission" date="2018-02" db="EMBL/GenBank/DDBJ databases">
        <title>Genome sequencing of Solimonas sp. HR-BB.</title>
        <authorList>
            <person name="Lee Y."/>
            <person name="Jeon C.O."/>
        </authorList>
    </citation>
    <scope>NUCLEOTIDE SEQUENCE [LARGE SCALE GENOMIC DNA]</scope>
    <source>
        <strain evidence="10">HR-U</strain>
    </source>
</reference>
<feature type="transmembrane region" description="Helical" evidence="6">
    <location>
        <begin position="385"/>
        <end position="409"/>
    </location>
</feature>
<proteinExistence type="predicted"/>
<dbReference type="Pfam" id="PF02687">
    <property type="entry name" value="FtsX"/>
    <property type="match status" value="2"/>
</dbReference>
<evidence type="ECO:0000256" key="6">
    <source>
        <dbReference type="SAM" id="Phobius"/>
    </source>
</evidence>
<keyword evidence="2" id="KW-1003">Cell membrane</keyword>
<dbReference type="Pfam" id="PF12704">
    <property type="entry name" value="MacB_PCD"/>
    <property type="match status" value="2"/>
</dbReference>
<feature type="domain" description="ABC3 transporter permease C-terminal" evidence="7">
    <location>
        <begin position="685"/>
        <end position="798"/>
    </location>
</feature>
<comment type="caution">
    <text evidence="9">The sequence shown here is derived from an EMBL/GenBank/DDBJ whole genome shotgun (WGS) entry which is preliminary data.</text>
</comment>
<feature type="transmembrane region" description="Helical" evidence="6">
    <location>
        <begin position="291"/>
        <end position="313"/>
    </location>
</feature>
<accession>A0A2S7IRX3</accession>
<comment type="subcellular location">
    <subcellularLocation>
        <location evidence="1">Cell membrane</location>
        <topology evidence="1">Multi-pass membrane protein</topology>
    </subcellularLocation>
</comment>
<feature type="transmembrane region" description="Helical" evidence="6">
    <location>
        <begin position="765"/>
        <end position="786"/>
    </location>
</feature>
<gene>
    <name evidence="9" type="ORF">C5O19_12455</name>
</gene>
<keyword evidence="4 6" id="KW-1133">Transmembrane helix</keyword>
<dbReference type="InterPro" id="IPR003838">
    <property type="entry name" value="ABC3_permease_C"/>
</dbReference>
<protein>
    <submittedName>
        <fullName evidence="9">Cell division protein FtsX</fullName>
    </submittedName>
</protein>
<evidence type="ECO:0000259" key="7">
    <source>
        <dbReference type="Pfam" id="PF02687"/>
    </source>
</evidence>
<feature type="transmembrane region" description="Helical" evidence="6">
    <location>
        <begin position="726"/>
        <end position="753"/>
    </location>
</feature>
<organism evidence="9 10">
    <name type="scientific">Siphonobacter curvatus</name>
    <dbReference type="NCBI Taxonomy" id="2094562"/>
    <lineage>
        <taxon>Bacteria</taxon>
        <taxon>Pseudomonadati</taxon>
        <taxon>Bacteroidota</taxon>
        <taxon>Cytophagia</taxon>
        <taxon>Cytophagales</taxon>
        <taxon>Cytophagaceae</taxon>
        <taxon>Siphonobacter</taxon>
    </lineage>
</organism>
<evidence type="ECO:0000259" key="8">
    <source>
        <dbReference type="Pfam" id="PF12704"/>
    </source>
</evidence>
<sequence length="805" mass="89301">MLSNYLKIAFRNLWRNKTYSAINLFGLAFGIATCLLITFYVIDELSYDRFLGHADRAYRINTDINFGGSETHTAASAAPMGPALAQAYPDIEAAARIRDQAPGMIRKGTEKIQERSVYADSTLFDVLGLTVLAGNSKTALNQPHTVVITRRMALKYFDTPEAVGKTLILNENVPYKVTGVIEDLPRTSHLNADLYFSMLDHADSKENSWLSHNYSTYLLLKPGVSPQQVEGQIRQLFLKHGGPMIQQWLGKNVAELEAGGSYVRYTLLPVPDIHLHSNRVDEMNPSGNIQYVYIFSAIAIFILFIACINFMNLATARSAHRAKEVGVRKVLGSASAHLIGQFLTESILLSFMACSISLLLVELALPAFNQLADKQLSLNFIRDWYLLPFLLTFALFVGVLAGSYPAFYLSSFEPAKVLKGKLTAGMRSGWLRSSLVVFQFFASVFLIICTLAIHRQLNFIQQKQVGFDREQVLMLDGVYGPQVQALKNEILRIPGVQSGTVTGYLPTPSWRGNDSFFPEGEITPERAVQMQTWYVDPDYMKTMGLQLLAGRNFSNQMATDSSAVILNETAAKLFGYTSPTGRKIAEIEDPQTGRTRQLNVIGVVKNFNYESLRENVGALCLLLNAKPAGYATFRLKTQQLPETVAKIEQTWQRVLPGQPFRAQFMDEAFDSIYRSEQRVGKVFLSFAITAIVIACLGLFGLAAYSAEQRTKEIGVRKVLGATELQLVALLSSDFVRLIGIAFLIAVPIAWYVMDQWLEGFAYRSSLSIWIFVGAGAASLCIALLTISSQAIRAAAMNPVKSLKSE</sequence>
<dbReference type="Proteomes" id="UP000239590">
    <property type="component" value="Unassembled WGS sequence"/>
</dbReference>
<dbReference type="InterPro" id="IPR050250">
    <property type="entry name" value="Macrolide_Exporter_MacB"/>
</dbReference>
<evidence type="ECO:0000313" key="9">
    <source>
        <dbReference type="EMBL" id="PQA60388.1"/>
    </source>
</evidence>
<dbReference type="RefSeq" id="WP_104712629.1">
    <property type="nucleotide sequence ID" value="NZ_PTRA01000001.1"/>
</dbReference>
<evidence type="ECO:0000256" key="5">
    <source>
        <dbReference type="ARBA" id="ARBA00023136"/>
    </source>
</evidence>
<dbReference type="AlphaFoldDB" id="A0A2S7IRX3"/>
<evidence type="ECO:0000313" key="10">
    <source>
        <dbReference type="Proteomes" id="UP000239590"/>
    </source>
</evidence>
<evidence type="ECO:0000256" key="4">
    <source>
        <dbReference type="ARBA" id="ARBA00022989"/>
    </source>
</evidence>
<keyword evidence="3 6" id="KW-0812">Transmembrane</keyword>
<dbReference type="EMBL" id="PTRA01000001">
    <property type="protein sequence ID" value="PQA60388.1"/>
    <property type="molecule type" value="Genomic_DNA"/>
</dbReference>
<evidence type="ECO:0000256" key="3">
    <source>
        <dbReference type="ARBA" id="ARBA00022692"/>
    </source>
</evidence>
<keyword evidence="10" id="KW-1185">Reference proteome</keyword>